<dbReference type="InterPro" id="IPR037041">
    <property type="entry name" value="Trigger_fac_C_sf"/>
</dbReference>
<comment type="function">
    <text evidence="11">Involved in protein export. Acts as a chaperone by maintaining the newly synthesized protein in an open conformation. Functions as a peptidyl-prolyl cis-trans isomerase.</text>
</comment>
<reference evidence="15 16" key="1">
    <citation type="submission" date="2024-09" db="EMBL/GenBank/DDBJ databases">
        <authorList>
            <person name="Sun Q."/>
            <person name="Mori K."/>
        </authorList>
    </citation>
    <scope>NUCLEOTIDE SEQUENCE [LARGE SCALE GENOMIC DNA]</scope>
    <source>
        <strain evidence="15 16">ATCC 51285</strain>
    </source>
</reference>
<keyword evidence="16" id="KW-1185">Reference proteome</keyword>
<keyword evidence="5 11" id="KW-0132">Cell division</keyword>
<dbReference type="InterPro" id="IPR005215">
    <property type="entry name" value="Trig_fac"/>
</dbReference>
<evidence type="ECO:0000259" key="14">
    <source>
        <dbReference type="PROSITE" id="PS50059"/>
    </source>
</evidence>
<organism evidence="15 16">
    <name type="scientific">Balneatrix alpica</name>
    <dbReference type="NCBI Taxonomy" id="75684"/>
    <lineage>
        <taxon>Bacteria</taxon>
        <taxon>Pseudomonadati</taxon>
        <taxon>Pseudomonadota</taxon>
        <taxon>Gammaproteobacteria</taxon>
        <taxon>Oceanospirillales</taxon>
        <taxon>Balneatrichaceae</taxon>
        <taxon>Balneatrix</taxon>
    </lineage>
</organism>
<dbReference type="PIRSF" id="PIRSF003095">
    <property type="entry name" value="Trigger_factor"/>
    <property type="match status" value="1"/>
</dbReference>
<dbReference type="Pfam" id="PF05697">
    <property type="entry name" value="Trigger_N"/>
    <property type="match status" value="1"/>
</dbReference>
<evidence type="ECO:0000256" key="13">
    <source>
        <dbReference type="RuleBase" id="RU003914"/>
    </source>
</evidence>
<dbReference type="InterPro" id="IPR008881">
    <property type="entry name" value="Trigger_fac_ribosome-bd_bac"/>
</dbReference>
<dbReference type="EC" id="5.2.1.8" evidence="3 11"/>
<dbReference type="EMBL" id="JBHLZN010000001">
    <property type="protein sequence ID" value="MFB9885555.1"/>
    <property type="molecule type" value="Genomic_DNA"/>
</dbReference>
<evidence type="ECO:0000256" key="3">
    <source>
        <dbReference type="ARBA" id="ARBA00013194"/>
    </source>
</evidence>
<dbReference type="Gene3D" id="3.10.50.40">
    <property type="match status" value="1"/>
</dbReference>
<dbReference type="InterPro" id="IPR027304">
    <property type="entry name" value="Trigger_fact/SurA_dom_sf"/>
</dbReference>
<evidence type="ECO:0000256" key="1">
    <source>
        <dbReference type="ARBA" id="ARBA00000971"/>
    </source>
</evidence>
<feature type="domain" description="PPIase FKBP-type" evidence="14">
    <location>
        <begin position="161"/>
        <end position="249"/>
    </location>
</feature>
<gene>
    <name evidence="11 15" type="primary">tig</name>
    <name evidence="15" type="ORF">ACFFLH_03925</name>
</gene>
<evidence type="ECO:0000256" key="5">
    <source>
        <dbReference type="ARBA" id="ARBA00022618"/>
    </source>
</evidence>
<comment type="caution">
    <text evidence="15">The sequence shown here is derived from an EMBL/GenBank/DDBJ whole genome shotgun (WGS) entry which is preliminary data.</text>
</comment>
<dbReference type="RefSeq" id="WP_027313648.1">
    <property type="nucleotide sequence ID" value="NZ_JAUESS010000017.1"/>
</dbReference>
<evidence type="ECO:0000313" key="15">
    <source>
        <dbReference type="EMBL" id="MFB9885555.1"/>
    </source>
</evidence>
<dbReference type="GO" id="GO:0003755">
    <property type="term" value="F:peptidyl-prolyl cis-trans isomerase activity"/>
    <property type="evidence" value="ECO:0007669"/>
    <property type="project" value="UniProtKB-EC"/>
</dbReference>
<keyword evidence="8 11" id="KW-0413">Isomerase</keyword>
<evidence type="ECO:0000256" key="6">
    <source>
        <dbReference type="ARBA" id="ARBA00023110"/>
    </source>
</evidence>
<dbReference type="SUPFAM" id="SSF102735">
    <property type="entry name" value="Trigger factor ribosome-binding domain"/>
    <property type="match status" value="1"/>
</dbReference>
<proteinExistence type="inferred from homology"/>
<dbReference type="HAMAP" id="MF_00303">
    <property type="entry name" value="Trigger_factor_Tig"/>
    <property type="match status" value="1"/>
</dbReference>
<protein>
    <recommendedName>
        <fullName evidence="4 11">Trigger factor</fullName>
        <shortName evidence="11">TF</shortName>
        <ecNumber evidence="3 11">5.2.1.8</ecNumber>
    </recommendedName>
    <alternativeName>
        <fullName evidence="10 11">PPIase</fullName>
    </alternativeName>
</protein>
<keyword evidence="7 11" id="KW-0143">Chaperone</keyword>
<evidence type="ECO:0000256" key="7">
    <source>
        <dbReference type="ARBA" id="ARBA00023186"/>
    </source>
</evidence>
<evidence type="ECO:0000256" key="10">
    <source>
        <dbReference type="ARBA" id="ARBA00029986"/>
    </source>
</evidence>
<dbReference type="PANTHER" id="PTHR30560:SF3">
    <property type="entry name" value="TRIGGER FACTOR-LIKE PROTEIN TIG, CHLOROPLASTIC"/>
    <property type="match status" value="1"/>
</dbReference>
<keyword evidence="11" id="KW-0963">Cytoplasm</keyword>
<name>A0ABV5Z9M6_9GAMM</name>
<comment type="catalytic activity">
    <reaction evidence="1 11 12">
        <text>[protein]-peptidylproline (omega=180) = [protein]-peptidylproline (omega=0)</text>
        <dbReference type="Rhea" id="RHEA:16237"/>
        <dbReference type="Rhea" id="RHEA-COMP:10747"/>
        <dbReference type="Rhea" id="RHEA-COMP:10748"/>
        <dbReference type="ChEBI" id="CHEBI:83833"/>
        <dbReference type="ChEBI" id="CHEBI:83834"/>
        <dbReference type="EC" id="5.2.1.8"/>
    </reaction>
</comment>
<comment type="similarity">
    <text evidence="2 11 13">Belongs to the FKBP-type PPIase family. Tig subfamily.</text>
</comment>
<dbReference type="Pfam" id="PF05698">
    <property type="entry name" value="Trigger_C"/>
    <property type="match status" value="1"/>
</dbReference>
<evidence type="ECO:0000313" key="16">
    <source>
        <dbReference type="Proteomes" id="UP001589628"/>
    </source>
</evidence>
<dbReference type="PANTHER" id="PTHR30560">
    <property type="entry name" value="TRIGGER FACTOR CHAPERONE AND PEPTIDYL-PROLYL CIS/TRANS ISOMERASE"/>
    <property type="match status" value="1"/>
</dbReference>
<comment type="subcellular location">
    <subcellularLocation>
        <location evidence="11">Cytoplasm</location>
    </subcellularLocation>
    <text evidence="11">About half TF is bound to the ribosome near the polypeptide exit tunnel while the other half is free in the cytoplasm.</text>
</comment>
<dbReference type="PROSITE" id="PS50059">
    <property type="entry name" value="FKBP_PPIASE"/>
    <property type="match status" value="1"/>
</dbReference>
<dbReference type="SUPFAM" id="SSF54534">
    <property type="entry name" value="FKBP-like"/>
    <property type="match status" value="1"/>
</dbReference>
<dbReference type="Gene3D" id="1.10.3120.10">
    <property type="entry name" value="Trigger factor, C-terminal domain"/>
    <property type="match status" value="1"/>
</dbReference>
<comment type="domain">
    <text evidence="11">Consists of 3 domains; the N-terminus binds the ribosome, the middle domain has PPIase activity, while the C-terminus has intrinsic chaperone activity on its own.</text>
</comment>
<evidence type="ECO:0000256" key="11">
    <source>
        <dbReference type="HAMAP-Rule" id="MF_00303"/>
    </source>
</evidence>
<dbReference type="SUPFAM" id="SSF109998">
    <property type="entry name" value="Triger factor/SurA peptide-binding domain-like"/>
    <property type="match status" value="1"/>
</dbReference>
<dbReference type="Proteomes" id="UP001589628">
    <property type="component" value="Unassembled WGS sequence"/>
</dbReference>
<evidence type="ECO:0000256" key="4">
    <source>
        <dbReference type="ARBA" id="ARBA00016902"/>
    </source>
</evidence>
<dbReference type="InterPro" id="IPR001179">
    <property type="entry name" value="PPIase_FKBP_dom"/>
</dbReference>
<keyword evidence="6 11" id="KW-0697">Rotamase</keyword>
<dbReference type="InterPro" id="IPR046357">
    <property type="entry name" value="PPIase_dom_sf"/>
</dbReference>
<dbReference type="InterPro" id="IPR036611">
    <property type="entry name" value="Trigger_fac_ribosome-bd_sf"/>
</dbReference>
<dbReference type="Gene3D" id="3.30.70.1050">
    <property type="entry name" value="Trigger factor ribosome-binding domain"/>
    <property type="match status" value="1"/>
</dbReference>
<keyword evidence="9 11" id="KW-0131">Cell cycle</keyword>
<evidence type="ECO:0000256" key="9">
    <source>
        <dbReference type="ARBA" id="ARBA00023306"/>
    </source>
</evidence>
<dbReference type="NCBIfam" id="TIGR00115">
    <property type="entry name" value="tig"/>
    <property type="match status" value="1"/>
</dbReference>
<evidence type="ECO:0000256" key="12">
    <source>
        <dbReference type="PROSITE-ProRule" id="PRU00277"/>
    </source>
</evidence>
<evidence type="ECO:0000256" key="2">
    <source>
        <dbReference type="ARBA" id="ARBA00005464"/>
    </source>
</evidence>
<dbReference type="InterPro" id="IPR008880">
    <property type="entry name" value="Trigger_fac_C"/>
</dbReference>
<accession>A0ABV5Z9M6</accession>
<sequence length="440" mass="49318">MQVSVEATTSLERRLTVTIPAARIDADVEKQLKDAARTVRVDGFRKGKVPAKLVKQRYGKGIRQDVLSDLIRSSFFEAVTQEKLNPAGSPAIEPTQDQEGQDFQYVATFEVFPEIKLADFAAANIEQQSADVTDADVDTMIETLRKQQSQWQDVERAAADGDRITLDFEGFVDGEAFEGGKAEGYELVLGSNSMIPGFEAGLLGLAAGAEKDLEVNFPEEYHAENLKGKPAVFKVKVTKVAEPVLPELNEEFFKKFGIEETTQEAFRSEIRKNMERELKNALRNKTKTQVLAELRRLNPIDLPKALIDEEIDVLRRQAVQQFGGNLENFDLNMLPAELFQDQAEQRVRNGLLLAEFIRSNELKADEERVKAFVEDMASAYQQPEEVVSYFLNDANQRRQIESVVVEDLAVEKLLAVANLSQKQVSYEEAIKPAQQAEAAE</sequence>
<dbReference type="Pfam" id="PF00254">
    <property type="entry name" value="FKBP_C"/>
    <property type="match status" value="1"/>
</dbReference>
<evidence type="ECO:0000256" key="8">
    <source>
        <dbReference type="ARBA" id="ARBA00023235"/>
    </source>
</evidence>